<comment type="caution">
    <text evidence="6">The sequence shown here is derived from an EMBL/GenBank/DDBJ whole genome shotgun (WGS) entry which is preliminary data.</text>
</comment>
<sequence length="462" mass="51183">MTTSMHSATHVRFIAHMVQMHRRGEDVDDILSPICSGCGALENPGSKLLRCSGCKAVRYCNLVCAKQDWRGGHNAEGQMTEPHRNNCQTIKACTLKTPEMQKIAKQFPWARQQSDGTFAFNVLRASKDLLGSGREFGWWTEAPCCNTVTKATYTWGFLLLEDEHLKAHAGWKLPIKHIPWLDFDLGGSSPPKTMTSFEHSWTSYYEWRGLPMESPAVLLLHWPLTMYKLLHLLGFAPAQPPSDRRHLTIHLLGVERELDFLPVFGELALLFPNTDLDIVFFGPGVGHLMEKARKKPACLASQPFAYTYTAPKICGGGTVRIALSPQSKSMWDVAHINCIRSGKKPDAMIAFNAGLSSYFEWKAAVVASRALAIPFAVTDYLEVSLHSDVLLVMRILPVLLRISQVDVSALERQRVMEAADASYAIAMNPFMCPGPRPQVVNGGPSALNGYTMIVTPAASESL</sequence>
<dbReference type="PANTHER" id="PTHR47570">
    <property type="entry name" value="ZINC ION BINDING PROTEIN"/>
    <property type="match status" value="1"/>
</dbReference>
<dbReference type="Gene3D" id="6.10.140.2220">
    <property type="match status" value="1"/>
</dbReference>
<feature type="domain" description="MYND-type" evidence="5">
    <location>
        <begin position="35"/>
        <end position="87"/>
    </location>
</feature>
<protein>
    <submittedName>
        <fullName evidence="6">Zinc finger MYND domain-containing protein 15</fullName>
    </submittedName>
</protein>
<evidence type="ECO:0000256" key="4">
    <source>
        <dbReference type="PROSITE-ProRule" id="PRU00134"/>
    </source>
</evidence>
<dbReference type="EMBL" id="LUEZ02000046">
    <property type="protein sequence ID" value="RDB23389.1"/>
    <property type="molecule type" value="Genomic_DNA"/>
</dbReference>
<evidence type="ECO:0000313" key="7">
    <source>
        <dbReference type="Proteomes" id="UP000076154"/>
    </source>
</evidence>
<evidence type="ECO:0000313" key="6">
    <source>
        <dbReference type="EMBL" id="RDB23389.1"/>
    </source>
</evidence>
<dbReference type="PANTHER" id="PTHR47570:SF1">
    <property type="entry name" value="ZINC ION BINDING PROTEIN"/>
    <property type="match status" value="1"/>
</dbReference>
<gene>
    <name evidence="6" type="primary">Zmynd15_1</name>
    <name evidence="6" type="ORF">Hypma_009432</name>
</gene>
<dbReference type="PROSITE" id="PS50865">
    <property type="entry name" value="ZF_MYND_2"/>
    <property type="match status" value="1"/>
</dbReference>
<keyword evidence="7" id="KW-1185">Reference proteome</keyword>
<name>A0A369JMD0_HYPMA</name>
<keyword evidence="1" id="KW-0479">Metal-binding</keyword>
<dbReference type="InterPro" id="IPR002893">
    <property type="entry name" value="Znf_MYND"/>
</dbReference>
<evidence type="ECO:0000256" key="3">
    <source>
        <dbReference type="ARBA" id="ARBA00022833"/>
    </source>
</evidence>
<evidence type="ECO:0000256" key="2">
    <source>
        <dbReference type="ARBA" id="ARBA00022771"/>
    </source>
</evidence>
<evidence type="ECO:0000256" key="1">
    <source>
        <dbReference type="ARBA" id="ARBA00022723"/>
    </source>
</evidence>
<dbReference type="InterPro" id="IPR046824">
    <property type="entry name" value="Mss51-like_C"/>
</dbReference>
<accession>A0A369JMD0</accession>
<dbReference type="InParanoid" id="A0A369JMD0"/>
<dbReference type="OrthoDB" id="432970at2759"/>
<dbReference type="STRING" id="39966.A0A369JMD0"/>
<keyword evidence="3" id="KW-0862">Zinc</keyword>
<dbReference type="AlphaFoldDB" id="A0A369JMD0"/>
<evidence type="ECO:0000259" key="5">
    <source>
        <dbReference type="PROSITE" id="PS50865"/>
    </source>
</evidence>
<organism evidence="6 7">
    <name type="scientific">Hypsizygus marmoreus</name>
    <name type="common">White beech mushroom</name>
    <name type="synonym">Agaricus marmoreus</name>
    <dbReference type="NCBI Taxonomy" id="39966"/>
    <lineage>
        <taxon>Eukaryota</taxon>
        <taxon>Fungi</taxon>
        <taxon>Dikarya</taxon>
        <taxon>Basidiomycota</taxon>
        <taxon>Agaricomycotina</taxon>
        <taxon>Agaricomycetes</taxon>
        <taxon>Agaricomycetidae</taxon>
        <taxon>Agaricales</taxon>
        <taxon>Tricholomatineae</taxon>
        <taxon>Lyophyllaceae</taxon>
        <taxon>Hypsizygus</taxon>
    </lineage>
</organism>
<reference evidence="6" key="1">
    <citation type="submission" date="2018-04" db="EMBL/GenBank/DDBJ databases">
        <title>Whole genome sequencing of Hypsizygus marmoreus.</title>
        <authorList>
            <person name="Choi I.-G."/>
            <person name="Min B."/>
            <person name="Kim J.-G."/>
            <person name="Kim S."/>
            <person name="Oh Y.-L."/>
            <person name="Kong W.-S."/>
            <person name="Park H."/>
            <person name="Jeong J."/>
            <person name="Song E.-S."/>
        </authorList>
    </citation>
    <scope>NUCLEOTIDE SEQUENCE [LARGE SCALE GENOMIC DNA]</scope>
    <source>
        <strain evidence="6">51987-8</strain>
    </source>
</reference>
<dbReference type="SUPFAM" id="SSF144232">
    <property type="entry name" value="HIT/MYND zinc finger-like"/>
    <property type="match status" value="1"/>
</dbReference>
<dbReference type="Proteomes" id="UP000076154">
    <property type="component" value="Unassembled WGS sequence"/>
</dbReference>
<dbReference type="Pfam" id="PF20179">
    <property type="entry name" value="MSS51_C"/>
    <property type="match status" value="1"/>
</dbReference>
<keyword evidence="2 4" id="KW-0863">Zinc-finger</keyword>
<proteinExistence type="predicted"/>
<dbReference type="GO" id="GO:0008270">
    <property type="term" value="F:zinc ion binding"/>
    <property type="evidence" value="ECO:0007669"/>
    <property type="project" value="UniProtKB-KW"/>
</dbReference>
<dbReference type="Pfam" id="PF01753">
    <property type="entry name" value="zf-MYND"/>
    <property type="match status" value="1"/>
</dbReference>